<evidence type="ECO:0000313" key="2">
    <source>
        <dbReference type="EMBL" id="ROT82411.1"/>
    </source>
</evidence>
<reference evidence="2 3" key="1">
    <citation type="submission" date="2018-04" db="EMBL/GenBank/DDBJ databases">
        <authorList>
            <person name="Zhang X."/>
            <person name="Yuan J."/>
            <person name="Li F."/>
            <person name="Xiang J."/>
        </authorList>
    </citation>
    <scope>NUCLEOTIDE SEQUENCE [LARGE SCALE GENOMIC DNA]</scope>
    <source>
        <tissue evidence="2">Muscle</tissue>
    </source>
</reference>
<gene>
    <name evidence="2" type="ORF">C7M84_024424</name>
</gene>
<dbReference type="Proteomes" id="UP000283509">
    <property type="component" value="Unassembled WGS sequence"/>
</dbReference>
<evidence type="ECO:0000259" key="1">
    <source>
        <dbReference type="Pfam" id="PF23672"/>
    </source>
</evidence>
<dbReference type="Pfam" id="PF23672">
    <property type="entry name" value="DUF7153"/>
    <property type="match status" value="1"/>
</dbReference>
<name>A0A3R7PD45_PENVA</name>
<sequence>MDKDRQKVVATWIGRMEGVNHKNVKKAQKDLTKEVKSIVPSAGTLYGICENFDTYQHGGLFPLLHLSEDSGVVNKLLNTDSFLDSDVLGPGNMVDQGVFEEVACITPQIEGSGTTNSVIAVSAFKSIETSPNAKLIKEWKQWTGARAFLQDIVMAGLECTKIRFLVRVAPTEEPEGFYYMLTTEVPIREPSDEGLFVDTLQRFRVERWFGYNTIYRKIG</sequence>
<protein>
    <recommendedName>
        <fullName evidence="1">DUF7153 domain-containing protein</fullName>
    </recommendedName>
</protein>
<reference evidence="2 3" key="2">
    <citation type="submission" date="2019-01" db="EMBL/GenBank/DDBJ databases">
        <title>The decoding of complex shrimp genome reveals the adaptation for benthos swimmer, frequently molting mechanism and breeding impact on genome.</title>
        <authorList>
            <person name="Sun Y."/>
            <person name="Gao Y."/>
            <person name="Yu Y."/>
        </authorList>
    </citation>
    <scope>NUCLEOTIDE SEQUENCE [LARGE SCALE GENOMIC DNA]</scope>
    <source>
        <tissue evidence="2">Muscle</tissue>
    </source>
</reference>
<dbReference type="EMBL" id="QCYY01000827">
    <property type="protein sequence ID" value="ROT82411.1"/>
    <property type="molecule type" value="Genomic_DNA"/>
</dbReference>
<dbReference type="InterPro" id="IPR055577">
    <property type="entry name" value="DUF7153"/>
</dbReference>
<feature type="domain" description="DUF7153" evidence="1">
    <location>
        <begin position="51"/>
        <end position="217"/>
    </location>
</feature>
<dbReference type="AlphaFoldDB" id="A0A3R7PD45"/>
<organism evidence="2 3">
    <name type="scientific">Penaeus vannamei</name>
    <name type="common">Whiteleg shrimp</name>
    <name type="synonym">Litopenaeus vannamei</name>
    <dbReference type="NCBI Taxonomy" id="6689"/>
    <lineage>
        <taxon>Eukaryota</taxon>
        <taxon>Metazoa</taxon>
        <taxon>Ecdysozoa</taxon>
        <taxon>Arthropoda</taxon>
        <taxon>Crustacea</taxon>
        <taxon>Multicrustacea</taxon>
        <taxon>Malacostraca</taxon>
        <taxon>Eumalacostraca</taxon>
        <taxon>Eucarida</taxon>
        <taxon>Decapoda</taxon>
        <taxon>Dendrobranchiata</taxon>
        <taxon>Penaeoidea</taxon>
        <taxon>Penaeidae</taxon>
        <taxon>Penaeus</taxon>
    </lineage>
</organism>
<proteinExistence type="predicted"/>
<evidence type="ECO:0000313" key="3">
    <source>
        <dbReference type="Proteomes" id="UP000283509"/>
    </source>
</evidence>
<keyword evidence="3" id="KW-1185">Reference proteome</keyword>
<comment type="caution">
    <text evidence="2">The sequence shown here is derived from an EMBL/GenBank/DDBJ whole genome shotgun (WGS) entry which is preliminary data.</text>
</comment>
<accession>A0A3R7PD45</accession>
<dbReference type="OrthoDB" id="6381584at2759"/>